<dbReference type="PANTHER" id="PTHR13505">
    <property type="entry name" value="TRANSMEMBRANE PROTEIN 208"/>
    <property type="match status" value="1"/>
</dbReference>
<comment type="similarity">
    <text evidence="2">Belongs to the TMEM208 family.</text>
</comment>
<evidence type="ECO:0000256" key="6">
    <source>
        <dbReference type="ARBA" id="ARBA00022989"/>
    </source>
</evidence>
<dbReference type="Pfam" id="PF05620">
    <property type="entry name" value="TMEM208_SND2"/>
    <property type="match status" value="1"/>
</dbReference>
<feature type="transmembrane region" description="Helical" evidence="9">
    <location>
        <begin position="68"/>
        <end position="88"/>
    </location>
</feature>
<organism evidence="10 11">
    <name type="scientific">Pinctada imbricata</name>
    <name type="common">Atlantic pearl-oyster</name>
    <name type="synonym">Pinctada martensii</name>
    <dbReference type="NCBI Taxonomy" id="66713"/>
    <lineage>
        <taxon>Eukaryota</taxon>
        <taxon>Metazoa</taxon>
        <taxon>Spiralia</taxon>
        <taxon>Lophotrochozoa</taxon>
        <taxon>Mollusca</taxon>
        <taxon>Bivalvia</taxon>
        <taxon>Autobranchia</taxon>
        <taxon>Pteriomorphia</taxon>
        <taxon>Pterioida</taxon>
        <taxon>Pterioidea</taxon>
        <taxon>Pteriidae</taxon>
        <taxon>Pinctada</taxon>
    </lineage>
</organism>
<keyword evidence="6 9" id="KW-1133">Transmembrane helix</keyword>
<comment type="subcellular location">
    <subcellularLocation>
        <location evidence="1">Endoplasmic reticulum membrane</location>
        <topology evidence="1">Multi-pass membrane protein</topology>
    </subcellularLocation>
</comment>
<gene>
    <name evidence="10" type="ORF">FSP39_000941</name>
</gene>
<keyword evidence="5" id="KW-0256">Endoplasmic reticulum</keyword>
<keyword evidence="4 9" id="KW-0812">Transmembrane</keyword>
<dbReference type="GO" id="GO:0006624">
    <property type="term" value="P:vacuolar protein processing"/>
    <property type="evidence" value="ECO:0007669"/>
    <property type="project" value="TreeGrafter"/>
</dbReference>
<dbReference type="AlphaFoldDB" id="A0AA89BL98"/>
<keyword evidence="11" id="KW-1185">Reference proteome</keyword>
<dbReference type="InterPro" id="IPR008506">
    <property type="entry name" value="SND2/TMEM208"/>
</dbReference>
<comment type="caution">
    <text evidence="10">The sequence shown here is derived from an EMBL/GenBank/DDBJ whole genome shotgun (WGS) entry which is preliminary data.</text>
</comment>
<evidence type="ECO:0000256" key="2">
    <source>
        <dbReference type="ARBA" id="ARBA00009950"/>
    </source>
</evidence>
<evidence type="ECO:0000256" key="1">
    <source>
        <dbReference type="ARBA" id="ARBA00004477"/>
    </source>
</evidence>
<reference evidence="10" key="1">
    <citation type="submission" date="2019-08" db="EMBL/GenBank/DDBJ databases">
        <title>The improved chromosome-level genome for the pearl oyster Pinctada fucata martensii using PacBio sequencing and Hi-C.</title>
        <authorList>
            <person name="Zheng Z."/>
        </authorList>
    </citation>
    <scope>NUCLEOTIDE SEQUENCE</scope>
    <source>
        <strain evidence="10">ZZ-2019</strain>
        <tissue evidence="10">Adductor muscle</tissue>
    </source>
</reference>
<evidence type="ECO:0000256" key="3">
    <source>
        <dbReference type="ARBA" id="ARBA00015033"/>
    </source>
</evidence>
<sequence length="186" mass="21298">MITLQNVTRIGSDDEEKKQPKGKQGTKGAKQIAEENKSTLSFYRNISFGVNALYVVLQYILFWESFTALYIFLFLLALCAHFGCYQFLAYMGKGRYTTDGHLIDPGIDLNMESGMAEHAKDVILFTSIVQGLSIISNYFWLLLLVIPGRAFYMLWVNILAPWIFAPAPEVDEKKLKKRERKAARRQ</sequence>
<feature type="transmembrane region" description="Helical" evidence="9">
    <location>
        <begin position="152"/>
        <end position="170"/>
    </location>
</feature>
<protein>
    <recommendedName>
        <fullName evidence="3">Transmembrane protein 208</fullName>
    </recommendedName>
</protein>
<feature type="transmembrane region" description="Helical" evidence="9">
    <location>
        <begin position="42"/>
        <end position="62"/>
    </location>
</feature>
<evidence type="ECO:0000256" key="8">
    <source>
        <dbReference type="SAM" id="MobiDB-lite"/>
    </source>
</evidence>
<dbReference type="Proteomes" id="UP001186944">
    <property type="component" value="Unassembled WGS sequence"/>
</dbReference>
<dbReference type="GO" id="GO:0005789">
    <property type="term" value="C:endoplasmic reticulum membrane"/>
    <property type="evidence" value="ECO:0007669"/>
    <property type="project" value="UniProtKB-SubCell"/>
</dbReference>
<dbReference type="EMBL" id="VSWD01000012">
    <property type="protein sequence ID" value="KAK3085274.1"/>
    <property type="molecule type" value="Genomic_DNA"/>
</dbReference>
<evidence type="ECO:0000313" key="11">
    <source>
        <dbReference type="Proteomes" id="UP001186944"/>
    </source>
</evidence>
<evidence type="ECO:0000256" key="5">
    <source>
        <dbReference type="ARBA" id="ARBA00022824"/>
    </source>
</evidence>
<name>A0AA89BL98_PINIB</name>
<feature type="transmembrane region" description="Helical" evidence="9">
    <location>
        <begin position="122"/>
        <end position="146"/>
    </location>
</feature>
<dbReference type="PANTHER" id="PTHR13505:SF7">
    <property type="entry name" value="TRANSMEMBRANE PROTEIN 208"/>
    <property type="match status" value="1"/>
</dbReference>
<proteinExistence type="inferred from homology"/>
<feature type="region of interest" description="Disordered" evidence="8">
    <location>
        <begin position="1"/>
        <end position="31"/>
    </location>
</feature>
<accession>A0AA89BL98</accession>
<keyword evidence="7 9" id="KW-0472">Membrane</keyword>
<evidence type="ECO:0000256" key="7">
    <source>
        <dbReference type="ARBA" id="ARBA00023136"/>
    </source>
</evidence>
<dbReference type="GO" id="GO:0005773">
    <property type="term" value="C:vacuole"/>
    <property type="evidence" value="ECO:0007669"/>
    <property type="project" value="GOC"/>
</dbReference>
<evidence type="ECO:0000256" key="4">
    <source>
        <dbReference type="ARBA" id="ARBA00022692"/>
    </source>
</evidence>
<evidence type="ECO:0000313" key="10">
    <source>
        <dbReference type="EMBL" id="KAK3085274.1"/>
    </source>
</evidence>
<evidence type="ECO:0000256" key="9">
    <source>
        <dbReference type="SAM" id="Phobius"/>
    </source>
</evidence>
<feature type="compositionally biased region" description="Low complexity" evidence="8">
    <location>
        <begin position="22"/>
        <end position="31"/>
    </location>
</feature>